<dbReference type="Proteomes" id="UP000030643">
    <property type="component" value="Unassembled WGS sequence"/>
</dbReference>
<dbReference type="AlphaFoldDB" id="A0A069CUQ5"/>
<proteinExistence type="predicted"/>
<evidence type="ECO:0000313" key="2">
    <source>
        <dbReference type="EMBL" id="GAK31132.1"/>
    </source>
</evidence>
<name>A0A069CUQ5_WEIOS</name>
<feature type="domain" description="SGNH hydrolase-type esterase" evidence="1">
    <location>
        <begin position="64"/>
        <end position="215"/>
    </location>
</feature>
<organism evidence="2 3">
    <name type="scientific">Weissella oryzae (strain DSM 25784 / JCM 18191 / LMG 30913 / SG25)</name>
    <dbReference type="NCBI Taxonomy" id="1329250"/>
    <lineage>
        <taxon>Bacteria</taxon>
        <taxon>Bacillati</taxon>
        <taxon>Bacillota</taxon>
        <taxon>Bacilli</taxon>
        <taxon>Lactobacillales</taxon>
        <taxon>Lactobacillaceae</taxon>
        <taxon>Weissella</taxon>
    </lineage>
</organism>
<dbReference type="OrthoDB" id="2513075at2"/>
<protein>
    <submittedName>
        <fullName evidence="2">Lysophospholipase</fullName>
    </submittedName>
</protein>
<evidence type="ECO:0000313" key="3">
    <source>
        <dbReference type="Proteomes" id="UP000030643"/>
    </source>
</evidence>
<dbReference type="EMBL" id="DF820490">
    <property type="protein sequence ID" value="GAK31132.1"/>
    <property type="molecule type" value="Genomic_DNA"/>
</dbReference>
<keyword evidence="3" id="KW-1185">Reference proteome</keyword>
<evidence type="ECO:0000259" key="1">
    <source>
        <dbReference type="Pfam" id="PF13472"/>
    </source>
</evidence>
<dbReference type="STRING" id="1329250.WOSG25_071090"/>
<dbReference type="RefSeq" id="WP_027699163.1">
    <property type="nucleotide sequence ID" value="NZ_DF820490.1"/>
</dbReference>
<dbReference type="eggNOG" id="COG2755">
    <property type="taxonomic scope" value="Bacteria"/>
</dbReference>
<reference evidence="3" key="1">
    <citation type="journal article" date="2014" name="Genome Announc.">
        <title>Draft genome sequence of Weissella oryzae SG25T, isolated from fermented rice grains.</title>
        <authorList>
            <person name="Tanizawa Y."/>
            <person name="Fujisawa T."/>
            <person name="Mochizuki T."/>
            <person name="Kaminuma E."/>
            <person name="Suzuki Y."/>
            <person name="Nakamura Y."/>
            <person name="Tohno M."/>
        </authorList>
    </citation>
    <scope>NUCLEOTIDE SEQUENCE [LARGE SCALE GENOMIC DNA]</scope>
    <source>
        <strain evidence="3">DSM 25784 / JCM 18191 / LMG 30913 / SG25</strain>
    </source>
</reference>
<dbReference type="InterPro" id="IPR036514">
    <property type="entry name" value="SGNH_hydro_sf"/>
</dbReference>
<dbReference type="InterPro" id="IPR013830">
    <property type="entry name" value="SGNH_hydro"/>
</dbReference>
<dbReference type="SUPFAM" id="SSF52266">
    <property type="entry name" value="SGNH hydrolase"/>
    <property type="match status" value="1"/>
</dbReference>
<sequence>MSKDTIALTDLNPKILEFQDQLRTKYANENLQAIKGQTVFVGSSLMEIFPIEKMQAEQDLGLPTHIYNRGVRATTTADLLANLDTLIFALEPSKIFINIGSNDIGFAVAEDVFLANYTEILAAIKTRLPKSQVYLMAYYPINTEADFAGMTQKAHLYEHRSNQLLNEASLKVEKLAKKFNYNFINANDGLTDAKGNLKAEYTFDGAHMLPVAYQIVFNNLKKYLL</sequence>
<accession>A0A069CUQ5</accession>
<dbReference type="Gene3D" id="3.40.50.1110">
    <property type="entry name" value="SGNH hydrolase"/>
    <property type="match status" value="1"/>
</dbReference>
<gene>
    <name evidence="2" type="ORF">WOSG25_071090</name>
</gene>
<dbReference type="Pfam" id="PF13472">
    <property type="entry name" value="Lipase_GDSL_2"/>
    <property type="match status" value="1"/>
</dbReference>